<evidence type="ECO:0008006" key="11">
    <source>
        <dbReference type="Google" id="ProtNLM"/>
    </source>
</evidence>
<dbReference type="KEGG" id="glz:GLAREA_07124"/>
<dbReference type="AlphaFoldDB" id="S3DPW7"/>
<dbReference type="EMBL" id="KE145357">
    <property type="protein sequence ID" value="EPE34111.1"/>
    <property type="molecule type" value="Genomic_DNA"/>
</dbReference>
<evidence type="ECO:0000256" key="2">
    <source>
        <dbReference type="ARBA" id="ARBA00004370"/>
    </source>
</evidence>
<sequence length="418" mass="46597">MSTTRLTFLYPHLFRSIRVSEVASQSLQSKSRTLPPSCRKPRGFVTTRKSEQRFVRRHGKAVEPFLAEGETGENTKVLTPSETVTSSPSGKDLSPDPNDTSKAAEAQDKSTPAPKEPSASEPLSDEVIAAERLPGDDGKYVEDMEAKQKADRAAAGASTKPPASEKKSPTETILEMPPPPTAEEENASKPPHLQTPPYVHHFDTYSLVQQVEQGGFTNDQSITAMKAVRGLLALNLDVAKAGLVSKSDVENESYLFRAACSELKTEVENSRKASEEAMRRERTLLQHEVDILNQKLTQEVLTLKDELKGMFDDRKMAVRQEQRAMESAIQELNYKITVSLNSDSKSEVEGLRWVLTRRSVMGILFMAFMVLTSLRYASYKSHEDEELRKKAARSKKEEPLPHFEDLPAHRVAEILTAN</sequence>
<evidence type="ECO:0000256" key="4">
    <source>
        <dbReference type="ARBA" id="ARBA00022989"/>
    </source>
</evidence>
<evidence type="ECO:0000313" key="10">
    <source>
        <dbReference type="Proteomes" id="UP000016922"/>
    </source>
</evidence>
<dbReference type="GO" id="GO:0016020">
    <property type="term" value="C:membrane"/>
    <property type="evidence" value="ECO:0007669"/>
    <property type="project" value="UniProtKB-SubCell"/>
</dbReference>
<dbReference type="HOGENOM" id="CLU_030970_1_0_1"/>
<keyword evidence="4" id="KW-1133">Transmembrane helix</keyword>
<feature type="compositionally biased region" description="Polar residues" evidence="8">
    <location>
        <begin position="72"/>
        <end position="89"/>
    </location>
</feature>
<dbReference type="InterPro" id="IPR024461">
    <property type="entry name" value="CCDC90-like"/>
</dbReference>
<feature type="compositionally biased region" description="Basic and acidic residues" evidence="8">
    <location>
        <begin position="133"/>
        <end position="152"/>
    </location>
</feature>
<dbReference type="Gene3D" id="1.20.5.340">
    <property type="match status" value="1"/>
</dbReference>
<comment type="subcellular location">
    <subcellularLocation>
        <location evidence="2">Membrane</location>
    </subcellularLocation>
    <subcellularLocation>
        <location evidence="1">Mitochondrion</location>
    </subcellularLocation>
</comment>
<keyword evidence="10" id="KW-1185">Reference proteome</keyword>
<evidence type="ECO:0000256" key="8">
    <source>
        <dbReference type="SAM" id="MobiDB-lite"/>
    </source>
</evidence>
<dbReference type="GeneID" id="19466177"/>
<evidence type="ECO:0000256" key="3">
    <source>
        <dbReference type="ARBA" id="ARBA00022692"/>
    </source>
</evidence>
<dbReference type="eggNOG" id="ENOG502S831">
    <property type="taxonomic scope" value="Eukaryota"/>
</dbReference>
<evidence type="ECO:0000256" key="6">
    <source>
        <dbReference type="ARBA" id="ARBA00023128"/>
    </source>
</evidence>
<dbReference type="Pfam" id="PF07798">
    <property type="entry name" value="CCDC90-like"/>
    <property type="match status" value="1"/>
</dbReference>
<dbReference type="FunFam" id="1.20.5.340:FF:000041">
    <property type="entry name" value="Moz represents a chromatin-associated acetyltransferase protein"/>
    <property type="match status" value="1"/>
</dbReference>
<dbReference type="PANTHER" id="PTHR14360:SF12">
    <property type="entry name" value="MOZ PROTEIN REPRESENTS A CHROMATIN-ASSOCIATED ACETYLTRANSFERASE"/>
    <property type="match status" value="1"/>
</dbReference>
<keyword evidence="3" id="KW-0812">Transmembrane</keyword>
<feature type="compositionally biased region" description="Polar residues" evidence="8">
    <location>
        <begin position="24"/>
        <end position="34"/>
    </location>
</feature>
<dbReference type="PANTHER" id="PTHR14360">
    <property type="entry name" value="PROTEIN FMP32, MITOCHONDRIAL"/>
    <property type="match status" value="1"/>
</dbReference>
<feature type="region of interest" description="Disordered" evidence="8">
    <location>
        <begin position="24"/>
        <end position="196"/>
    </location>
</feature>
<keyword evidence="5" id="KW-0175">Coiled coil</keyword>
<organism evidence="9 10">
    <name type="scientific">Glarea lozoyensis (strain ATCC 20868 / MF5171)</name>
    <dbReference type="NCBI Taxonomy" id="1116229"/>
    <lineage>
        <taxon>Eukaryota</taxon>
        <taxon>Fungi</taxon>
        <taxon>Dikarya</taxon>
        <taxon>Ascomycota</taxon>
        <taxon>Pezizomycotina</taxon>
        <taxon>Leotiomycetes</taxon>
        <taxon>Helotiales</taxon>
        <taxon>Helotiaceae</taxon>
        <taxon>Glarea</taxon>
    </lineage>
</organism>
<dbReference type="OrthoDB" id="5424147at2759"/>
<dbReference type="STRING" id="1116229.S3DPW7"/>
<keyword evidence="7" id="KW-0472">Membrane</keyword>
<proteinExistence type="predicted"/>
<protein>
    <recommendedName>
        <fullName evidence="11">MOZ protein represents a chromatin-associated acetyltransferase</fullName>
    </recommendedName>
</protein>
<dbReference type="OMA" id="TSAFMII"/>
<dbReference type="GO" id="GO:0005739">
    <property type="term" value="C:mitochondrion"/>
    <property type="evidence" value="ECO:0007669"/>
    <property type="project" value="UniProtKB-SubCell"/>
</dbReference>
<keyword evidence="6" id="KW-0496">Mitochondrion</keyword>
<evidence type="ECO:0000256" key="7">
    <source>
        <dbReference type="ARBA" id="ARBA00023136"/>
    </source>
</evidence>
<name>S3DPW7_GLAL2</name>
<reference evidence="9 10" key="1">
    <citation type="journal article" date="2013" name="BMC Genomics">
        <title>Genomics-driven discovery of the pneumocandin biosynthetic gene cluster in the fungus Glarea lozoyensis.</title>
        <authorList>
            <person name="Chen L."/>
            <person name="Yue Q."/>
            <person name="Zhang X."/>
            <person name="Xiang M."/>
            <person name="Wang C."/>
            <person name="Li S."/>
            <person name="Che Y."/>
            <person name="Ortiz-Lopez F.J."/>
            <person name="Bills G.F."/>
            <person name="Liu X."/>
            <person name="An Z."/>
        </authorList>
    </citation>
    <scope>NUCLEOTIDE SEQUENCE [LARGE SCALE GENOMIC DNA]</scope>
    <source>
        <strain evidence="10">ATCC 20868 / MF5171</strain>
    </source>
</reference>
<accession>S3DPW7</accession>
<evidence type="ECO:0000313" key="9">
    <source>
        <dbReference type="EMBL" id="EPE34111.1"/>
    </source>
</evidence>
<dbReference type="Proteomes" id="UP000016922">
    <property type="component" value="Unassembled WGS sequence"/>
</dbReference>
<dbReference type="RefSeq" id="XP_008079263.1">
    <property type="nucleotide sequence ID" value="XM_008081072.1"/>
</dbReference>
<evidence type="ECO:0000256" key="1">
    <source>
        <dbReference type="ARBA" id="ARBA00004173"/>
    </source>
</evidence>
<evidence type="ECO:0000256" key="5">
    <source>
        <dbReference type="ARBA" id="ARBA00023054"/>
    </source>
</evidence>
<gene>
    <name evidence="9" type="ORF">GLAREA_07124</name>
</gene>